<proteinExistence type="inferred from homology"/>
<dbReference type="GO" id="GO:2000045">
    <property type="term" value="P:regulation of G1/S transition of mitotic cell cycle"/>
    <property type="evidence" value="ECO:0007669"/>
    <property type="project" value="TreeGrafter"/>
</dbReference>
<dbReference type="EMBL" id="MU167217">
    <property type="protein sequence ID" value="KAG0150747.1"/>
    <property type="molecule type" value="Genomic_DNA"/>
</dbReference>
<dbReference type="Pfam" id="PF02252">
    <property type="entry name" value="PA28_C"/>
    <property type="match status" value="1"/>
</dbReference>
<gene>
    <name evidence="4" type="ORF">CROQUDRAFT_713231</name>
</gene>
<reference evidence="4" key="1">
    <citation type="submission" date="2013-11" db="EMBL/GenBank/DDBJ databases">
        <title>Genome sequence of the fusiform rust pathogen reveals effectors for host alternation and coevolution with pine.</title>
        <authorList>
            <consortium name="DOE Joint Genome Institute"/>
            <person name="Smith K."/>
            <person name="Pendleton A."/>
            <person name="Kubisiak T."/>
            <person name="Anderson C."/>
            <person name="Salamov A."/>
            <person name="Aerts A."/>
            <person name="Riley R."/>
            <person name="Clum A."/>
            <person name="Lindquist E."/>
            <person name="Ence D."/>
            <person name="Campbell M."/>
            <person name="Kronenberg Z."/>
            <person name="Feau N."/>
            <person name="Dhillon B."/>
            <person name="Hamelin R."/>
            <person name="Burleigh J."/>
            <person name="Smith J."/>
            <person name="Yandell M."/>
            <person name="Nelson C."/>
            <person name="Grigoriev I."/>
            <person name="Davis J."/>
        </authorList>
    </citation>
    <scope>NUCLEOTIDE SEQUENCE</scope>
    <source>
        <strain evidence="4">G11</strain>
    </source>
</reference>
<dbReference type="GO" id="GO:0005654">
    <property type="term" value="C:nucleoplasm"/>
    <property type="evidence" value="ECO:0007669"/>
    <property type="project" value="TreeGrafter"/>
</dbReference>
<keyword evidence="2" id="KW-0647">Proteasome</keyword>
<evidence type="ECO:0000313" key="4">
    <source>
        <dbReference type="EMBL" id="KAG0150747.1"/>
    </source>
</evidence>
<dbReference type="GO" id="GO:0061136">
    <property type="term" value="P:regulation of proteasomal protein catabolic process"/>
    <property type="evidence" value="ECO:0007669"/>
    <property type="project" value="TreeGrafter"/>
</dbReference>
<accession>A0A9P6NSD0</accession>
<protein>
    <recommendedName>
        <fullName evidence="3">Proteasome activator PA28 C-terminal domain-containing protein</fullName>
    </recommendedName>
</protein>
<sequence>MSPNNFPTFSASPPPAVSFGLWTETADKKTRSALRAVSDDVLARADSAIKVGLPRKILELTDMIDRSERDETSIFHRKWDTRWASTHSLNFVNDPMPNSPTAVINGFAVIGLNNTAGDKQTTTRRFSITQQCGQTDVNRTTTTAFPVSVSRPPTHIIQLWEILDSHLRSIIDLLDLVQTYLILKTPIAEEGNNTGVEIQQQCSRTVVDARRFVVGCENYLKLYHSQRAKLASKCFKYPQLEDYHRALAERDHEECRDCRYLLVRLRLQCLAVVDILHKNFEKVDDPKGLSRGGASVGMY</sequence>
<dbReference type="InterPro" id="IPR036252">
    <property type="entry name" value="Proteasome_activ_sf"/>
</dbReference>
<dbReference type="SUPFAM" id="SSF47216">
    <property type="entry name" value="Proteasome activator"/>
    <property type="match status" value="1"/>
</dbReference>
<dbReference type="FunFam" id="1.20.120.180:FF:000002">
    <property type="entry name" value="Proteasome activator complex subunit 1"/>
    <property type="match status" value="1"/>
</dbReference>
<feature type="domain" description="Proteasome activator PA28 C-terminal" evidence="3">
    <location>
        <begin position="153"/>
        <end position="290"/>
    </location>
</feature>
<name>A0A9P6NSD0_9BASI</name>
<evidence type="ECO:0000259" key="3">
    <source>
        <dbReference type="Pfam" id="PF02252"/>
    </source>
</evidence>
<dbReference type="Gene3D" id="1.20.120.180">
    <property type="entry name" value="Proteasome activator pa28, C-terminal domain"/>
    <property type="match status" value="1"/>
</dbReference>
<dbReference type="AlphaFoldDB" id="A0A9P6NSD0"/>
<dbReference type="InterPro" id="IPR003186">
    <property type="entry name" value="PA28_C"/>
</dbReference>
<dbReference type="GO" id="GO:0005737">
    <property type="term" value="C:cytoplasm"/>
    <property type="evidence" value="ECO:0007669"/>
    <property type="project" value="TreeGrafter"/>
</dbReference>
<dbReference type="PANTHER" id="PTHR10660:SF2">
    <property type="entry name" value="LD45860P"/>
    <property type="match status" value="1"/>
</dbReference>
<dbReference type="Proteomes" id="UP000886653">
    <property type="component" value="Unassembled WGS sequence"/>
</dbReference>
<comment type="caution">
    <text evidence="4">The sequence shown here is derived from an EMBL/GenBank/DDBJ whole genome shotgun (WGS) entry which is preliminary data.</text>
</comment>
<evidence type="ECO:0000256" key="2">
    <source>
        <dbReference type="ARBA" id="ARBA00022942"/>
    </source>
</evidence>
<comment type="similarity">
    <text evidence="1">Belongs to the PA28 family.</text>
</comment>
<dbReference type="GO" id="GO:0008537">
    <property type="term" value="C:proteasome activator complex"/>
    <property type="evidence" value="ECO:0007669"/>
    <property type="project" value="InterPro"/>
</dbReference>
<dbReference type="InterPro" id="IPR036997">
    <property type="entry name" value="PA28_C_sf"/>
</dbReference>
<organism evidence="4 5">
    <name type="scientific">Cronartium quercuum f. sp. fusiforme G11</name>
    <dbReference type="NCBI Taxonomy" id="708437"/>
    <lineage>
        <taxon>Eukaryota</taxon>
        <taxon>Fungi</taxon>
        <taxon>Dikarya</taxon>
        <taxon>Basidiomycota</taxon>
        <taxon>Pucciniomycotina</taxon>
        <taxon>Pucciniomycetes</taxon>
        <taxon>Pucciniales</taxon>
        <taxon>Coleosporiaceae</taxon>
        <taxon>Cronartium</taxon>
    </lineage>
</organism>
<dbReference type="GO" id="GO:0061133">
    <property type="term" value="F:endopeptidase activator activity"/>
    <property type="evidence" value="ECO:0007669"/>
    <property type="project" value="TreeGrafter"/>
</dbReference>
<dbReference type="OrthoDB" id="6591885at2759"/>
<dbReference type="PANTHER" id="PTHR10660">
    <property type="entry name" value="PROTEASOME REGULATOR PA28"/>
    <property type="match status" value="1"/>
</dbReference>
<keyword evidence="5" id="KW-1185">Reference proteome</keyword>
<evidence type="ECO:0000313" key="5">
    <source>
        <dbReference type="Proteomes" id="UP000886653"/>
    </source>
</evidence>
<evidence type="ECO:0000256" key="1">
    <source>
        <dbReference type="ARBA" id="ARBA00005883"/>
    </source>
</evidence>
<dbReference type="InterPro" id="IPR009077">
    <property type="entry name" value="Proteasome_activ_PA28"/>
</dbReference>